<organism evidence="1 2">
    <name type="scientific">Mycolicibacterium thermoresistibile (strain ATCC 19527 / DSM 44167 / CIP 105390 / JCM 6362 / NCTC 10409 / 316)</name>
    <name type="common">Mycobacterium thermoresistibile</name>
    <dbReference type="NCBI Taxonomy" id="1078020"/>
    <lineage>
        <taxon>Bacteria</taxon>
        <taxon>Bacillati</taxon>
        <taxon>Actinomycetota</taxon>
        <taxon>Actinomycetes</taxon>
        <taxon>Mycobacteriales</taxon>
        <taxon>Mycobacteriaceae</taxon>
        <taxon>Mycolicibacterium</taxon>
    </lineage>
</organism>
<sequence>MLMLTWTAHDDIAGAITSVGVRGVYTIQKVGPAWHLSGVGHDGLWMPGLPPGGQILGSLELAQTYAQRVDARPAPAEVSGG</sequence>
<evidence type="ECO:0000313" key="2">
    <source>
        <dbReference type="Proteomes" id="UP000004915"/>
    </source>
</evidence>
<protein>
    <submittedName>
        <fullName evidence="1">Uncharacterized protein</fullName>
    </submittedName>
</protein>
<reference evidence="1 2" key="1">
    <citation type="submission" date="2011-11" db="EMBL/GenBank/DDBJ databases">
        <authorList>
            <consortium name="Tuberculosis Structural Genomics Consortium"/>
            <person name="Ioerger T.R."/>
        </authorList>
    </citation>
    <scope>NUCLEOTIDE SEQUENCE [LARGE SCALE GENOMIC DNA]</scope>
    <source>
        <strain evidence="2">ATCC 19527 / DSM 44167 / CIP 105390 / JCM 6362 / NCTC 10409 / 316</strain>
    </source>
</reference>
<comment type="caution">
    <text evidence="1">The sequence shown here is derived from an EMBL/GenBank/DDBJ whole genome shotgun (WGS) entry which is preliminary data.</text>
</comment>
<gene>
    <name evidence="1" type="ORF">KEK_08352</name>
</gene>
<dbReference type="EMBL" id="AGVE01000042">
    <property type="protein sequence ID" value="EHI13178.1"/>
    <property type="molecule type" value="Genomic_DNA"/>
</dbReference>
<accession>G7CF99</accession>
<evidence type="ECO:0000313" key="1">
    <source>
        <dbReference type="EMBL" id="EHI13178.1"/>
    </source>
</evidence>
<dbReference type="AlphaFoldDB" id="G7CF99"/>
<keyword evidence="2" id="KW-1185">Reference proteome</keyword>
<name>G7CF99_MYCT3</name>
<proteinExistence type="predicted"/>
<dbReference type="Proteomes" id="UP000004915">
    <property type="component" value="Unassembled WGS sequence"/>
</dbReference>
<dbReference type="PATRIC" id="fig|1078020.3.peg.1641"/>